<dbReference type="AlphaFoldDB" id="A0A0L7KGR6"/>
<dbReference type="OMA" id="RYETNLY"/>
<dbReference type="VEuPathDB" id="PlasmoDB:PfHB3_100016000"/>
<name>A0A0L7KGR6_PLAFX</name>
<proteinExistence type="predicted"/>
<sequence>MLMFMNVFKRNTGGHTIKYLRLQNRFISNLRGNGLYKKEREECVSYENGFVNISRMNSSVLCIFSNMLLKENVQNNLLWKRIEKRSYELINDFEVNEIASFLFCLSKVRYDTNLYDNFIPLIKRKCEYFNTSNLAMLISTYSKKKRKKNNKTEDDSIIMLLKNELKKKVHTIYNIVEISMILNALVKSNIKDNDLYAKLSNIIIDNVMYNNVHIRDLCVITYCYANILYNNDNLFIILSQRINQLIEQANLVDLCRILYSYMRIKKNYNHILKSCTIQIKDVMYNRSSISDVINCIHFLPNLKEIIDNEQEEENTFLEDYYNGNKGIGNDKICDNTYNINCTNVHNMNHPILYDRTCNYHIDYFNLYNYVIHTFNKYFISYIHMLTSKQISNILYIYSRYNILICPSTVHVFIEKIKNMQLTKELKIYILYSLSILLKNYELKKYILKYDEKKNNTPKSYDMENDVSKSDKSHACMDDNILNSYAINNSFENNKSCDIFKKKQHNVNIYNFYELDINKIFFMKPNPEHIIKENENIQNRKNNFLYINNYNFVKLKNNLIDCLILWEQDINDYINNHDFSLTQDVIRRVLNIFLILNYSHASVIYSIRNYVILNYKNINEHNAYMIMYYFQQLNKLNDDDDFAEILTCKMKSLK</sequence>
<protein>
    <submittedName>
        <fullName evidence="1">Uncharacterized protein</fullName>
    </submittedName>
</protein>
<dbReference type="Proteomes" id="UP000054289">
    <property type="component" value="Unassembled WGS sequence"/>
</dbReference>
<reference evidence="2" key="2">
    <citation type="submission" date="2006-03" db="EMBL/GenBank/DDBJ databases">
        <title>The genome sequence of the Plasmodium falciparum HB3.</title>
        <authorList>
            <consortium name="The Broad Institute Genome Sequencing Platform"/>
            <person name="Birren B."/>
            <person name="Lander E."/>
            <person name="Galagan J."/>
            <person name="Nusbaum C."/>
            <person name="Devon K."/>
            <person name="Henn M."/>
            <person name="Jaffe D."/>
            <person name="Butler J."/>
            <person name="Alvarez P."/>
            <person name="Gnerre S."/>
            <person name="Grabherr M."/>
            <person name="Kleber M."/>
            <person name="Mauceli E."/>
            <person name="Brockman W."/>
            <person name="MacCallum I.A."/>
            <person name="Rounsley S."/>
            <person name="Young S."/>
            <person name="LaButti K."/>
            <person name="Pushparaj V."/>
            <person name="DeCaprio D."/>
            <person name="Crawford M."/>
            <person name="Koehrsen M."/>
            <person name="Engels R."/>
            <person name="Montgomery P."/>
            <person name="Pearson M."/>
            <person name="Howarth C."/>
            <person name="Larson L."/>
            <person name="Luoma S."/>
            <person name="White J."/>
            <person name="Kodira C."/>
            <person name="Zeng Q."/>
            <person name="Oleary S."/>
            <person name="Yandava C."/>
            <person name="Alvarado L."/>
            <person name="Wirth D."/>
            <person name="Volkman S."/>
            <person name="Hartl D."/>
        </authorList>
    </citation>
    <scope>NUCLEOTIDE SEQUENCE [LARGE SCALE GENOMIC DNA]</scope>
</reference>
<accession>A0A0L7KGR6</accession>
<organism evidence="1 2">
    <name type="scientific">Plasmodium falciparum (isolate HB3)</name>
    <dbReference type="NCBI Taxonomy" id="137071"/>
    <lineage>
        <taxon>Eukaryota</taxon>
        <taxon>Sar</taxon>
        <taxon>Alveolata</taxon>
        <taxon>Apicomplexa</taxon>
        <taxon>Aconoidasida</taxon>
        <taxon>Haemosporida</taxon>
        <taxon>Plasmodiidae</taxon>
        <taxon>Plasmodium</taxon>
        <taxon>Plasmodium (Laverania)</taxon>
    </lineage>
</organism>
<evidence type="ECO:0000313" key="2">
    <source>
        <dbReference type="Proteomes" id="UP000054289"/>
    </source>
</evidence>
<dbReference type="OrthoDB" id="391211at2759"/>
<gene>
    <name evidence="1" type="ORF">PFHG_03770</name>
</gene>
<dbReference type="KEGG" id="pfh:PFHG_03770"/>
<reference evidence="1 2" key="1">
    <citation type="submission" date="2006-03" db="EMBL/GenBank/DDBJ databases">
        <title>Annotation of Plasmodium falciparum HB3.</title>
        <authorList>
            <consortium name="The Broad Institute Genome Sequencing Platform"/>
            <person name="Volkman S.K."/>
            <person name="Neafsey D.E."/>
            <person name="Dash A.P."/>
            <person name="Chitnis C.E."/>
            <person name="Hartl D.L."/>
            <person name="Young S.K."/>
            <person name="Zeng Q."/>
            <person name="Koehrsen M."/>
            <person name="Alvarado L."/>
            <person name="Berlin A."/>
            <person name="Borenstein D."/>
            <person name="Chapman S.B."/>
            <person name="Chen Z."/>
            <person name="Engels R."/>
            <person name="Freedman E."/>
            <person name="Gellesch M."/>
            <person name="Goldberg J."/>
            <person name="Griggs A."/>
            <person name="Gujja S."/>
            <person name="Heilman E.R."/>
            <person name="Heiman D.I."/>
            <person name="Howarth C."/>
            <person name="Jen D."/>
            <person name="Larson L."/>
            <person name="Mehta T."/>
            <person name="Neiman D."/>
            <person name="Park D."/>
            <person name="Pearson M."/>
            <person name="Roberts A."/>
            <person name="Saif S."/>
            <person name="Shea T."/>
            <person name="Shenoy N."/>
            <person name="Sisk P."/>
            <person name="Stolte C."/>
            <person name="Sykes S."/>
            <person name="Walk T."/>
            <person name="White J."/>
            <person name="Yandava C."/>
            <person name="Haas B."/>
            <person name="Henn M.R."/>
            <person name="Nusbaum C."/>
            <person name="Birren B."/>
        </authorList>
    </citation>
    <scope>NUCLEOTIDE SEQUENCE [LARGE SCALE GENOMIC DNA]</scope>
    <source>
        <strain evidence="1">HB3</strain>
    </source>
</reference>
<evidence type="ECO:0000313" key="1">
    <source>
        <dbReference type="EMBL" id="KOB62109.1"/>
    </source>
</evidence>
<dbReference type="EMBL" id="CH672044">
    <property type="protein sequence ID" value="KOB62109.1"/>
    <property type="molecule type" value="Genomic_DNA"/>
</dbReference>